<organism evidence="1 2">
    <name type="scientific">Persicobacter diffluens</name>
    <dbReference type="NCBI Taxonomy" id="981"/>
    <lineage>
        <taxon>Bacteria</taxon>
        <taxon>Pseudomonadati</taxon>
        <taxon>Bacteroidota</taxon>
        <taxon>Cytophagia</taxon>
        <taxon>Cytophagales</taxon>
        <taxon>Persicobacteraceae</taxon>
        <taxon>Persicobacter</taxon>
    </lineage>
</organism>
<evidence type="ECO:0000313" key="2">
    <source>
        <dbReference type="Proteomes" id="UP001310022"/>
    </source>
</evidence>
<accession>A0AAN4W370</accession>
<dbReference type="Proteomes" id="UP001310022">
    <property type="component" value="Unassembled WGS sequence"/>
</dbReference>
<evidence type="ECO:0000313" key="1">
    <source>
        <dbReference type="EMBL" id="GJM64282.1"/>
    </source>
</evidence>
<keyword evidence="2" id="KW-1185">Reference proteome</keyword>
<dbReference type="AlphaFoldDB" id="A0AAN4W370"/>
<sequence length="90" mass="10495">MWRKLKVKVKRLEAREGQRVKKDIQKRPKTFQHLEGKKTKTTVSGYFGSNLRGLEYSVPGLHENSTLTRVYSKLLQGLVELARIIHTLYI</sequence>
<protein>
    <submittedName>
        <fullName evidence="1">Uncharacterized protein</fullName>
    </submittedName>
</protein>
<dbReference type="EMBL" id="BQKE01000004">
    <property type="protein sequence ID" value="GJM64282.1"/>
    <property type="molecule type" value="Genomic_DNA"/>
</dbReference>
<gene>
    <name evidence="1" type="ORF">PEDI_48340</name>
</gene>
<comment type="caution">
    <text evidence="1">The sequence shown here is derived from an EMBL/GenBank/DDBJ whole genome shotgun (WGS) entry which is preliminary data.</text>
</comment>
<name>A0AAN4W370_9BACT</name>
<proteinExistence type="predicted"/>
<reference evidence="1 2" key="1">
    <citation type="submission" date="2021-12" db="EMBL/GenBank/DDBJ databases">
        <title>Genome sequencing of bacteria with rrn-lacking chromosome and rrn-plasmid.</title>
        <authorList>
            <person name="Anda M."/>
            <person name="Iwasaki W."/>
        </authorList>
    </citation>
    <scope>NUCLEOTIDE SEQUENCE [LARGE SCALE GENOMIC DNA]</scope>
    <source>
        <strain evidence="1 2">NBRC 15940</strain>
    </source>
</reference>